<sequence>MLLFTLIFTYLFVNIVKQMGKGILTVGKLVLTNTTSNQDAVDRLRVSNPSTIFENLSVGADAKNPLLINEIVTGAATSTSVPADSYIAMATTNTGGRVVRQSKAYIVYQPGKSKMILCSGVFEISGGQAGVVSRIGAFDDEDDQVTNPLGGEGFFFELNGTTMNVVHRKDQVDTVVAQSSWNFDTFDGSGPSRITITTWDVAFLIVIDQQWLGVGQVRLGLFIDGVINYAHIFNFSSTLKLPYTRTAKLPIRYEIESVSGGVTPSEMRMMAQSVLCEGIPSSIYPQFNASVNKTVVFASVPEPLISLRLKSTFNRVTLRLVNITIFQVSGPSHVIEVLLNPTTLTGASFVSAGANSAAEIDTSATVATGGTLIGTIPIPGATVLPTTMGNSSPLFDINSDIAGTSDIITCNLSATLSGSTDPNDLVVMNWIEIS</sequence>
<protein>
    <submittedName>
        <fullName evidence="1">Uncharacterized protein</fullName>
    </submittedName>
</protein>
<gene>
    <name evidence="1" type="ORF">LCPAC304_00500</name>
</gene>
<reference evidence="1" key="1">
    <citation type="journal article" date="2019" name="MBio">
        <title>Virus Genomes from Deep Sea Sediments Expand the Ocean Megavirome and Support Independent Origins of Viral Gigantism.</title>
        <authorList>
            <person name="Backstrom D."/>
            <person name="Yutin N."/>
            <person name="Jorgensen S.L."/>
            <person name="Dharamshi J."/>
            <person name="Homa F."/>
            <person name="Zaremba-Niedwiedzka K."/>
            <person name="Spang A."/>
            <person name="Wolf Y.I."/>
            <person name="Koonin E.V."/>
            <person name="Ettema T.J."/>
        </authorList>
    </citation>
    <scope>NUCLEOTIDE SEQUENCE</scope>
</reference>
<dbReference type="EMBL" id="MK500565">
    <property type="protein sequence ID" value="QBK91724.1"/>
    <property type="molecule type" value="Genomic_DNA"/>
</dbReference>
<evidence type="ECO:0000313" key="1">
    <source>
        <dbReference type="EMBL" id="QBK91724.1"/>
    </source>
</evidence>
<organism evidence="1">
    <name type="scientific">Pithovirus LCPAC304</name>
    <dbReference type="NCBI Taxonomy" id="2506594"/>
    <lineage>
        <taxon>Viruses</taxon>
        <taxon>Pithoviruses</taxon>
    </lineage>
</organism>
<name>A0A481Z780_9VIRU</name>
<accession>A0A481Z780</accession>
<proteinExistence type="predicted"/>